<proteinExistence type="predicted"/>
<sequence>MGLVFRRRVNLGRSAHLNVSKSGVSASKRAGRVTVNSRGRVSVRVLPGLSFRLGGKR</sequence>
<dbReference type="InterPro" id="IPR025330">
    <property type="entry name" value="DUF4236"/>
</dbReference>
<feature type="domain" description="DUF4236" evidence="1">
    <location>
        <begin position="4"/>
        <end position="52"/>
    </location>
</feature>
<evidence type="ECO:0000313" key="2">
    <source>
        <dbReference type="EMBL" id="OIQ85132.1"/>
    </source>
</evidence>
<protein>
    <recommendedName>
        <fullName evidence="1">DUF4236 domain-containing protein</fullName>
    </recommendedName>
</protein>
<reference evidence="2" key="1">
    <citation type="submission" date="2016-10" db="EMBL/GenBank/DDBJ databases">
        <title>Sequence of Gallionella enrichment culture.</title>
        <authorList>
            <person name="Poehlein A."/>
            <person name="Muehling M."/>
            <person name="Daniel R."/>
        </authorList>
    </citation>
    <scope>NUCLEOTIDE SEQUENCE</scope>
</reference>
<dbReference type="EMBL" id="MLJW01000565">
    <property type="protein sequence ID" value="OIQ85132.1"/>
    <property type="molecule type" value="Genomic_DNA"/>
</dbReference>
<name>A0A1J5QZH7_9ZZZZ</name>
<evidence type="ECO:0000259" key="1">
    <source>
        <dbReference type="Pfam" id="PF14020"/>
    </source>
</evidence>
<accession>A0A1J5QZH7</accession>
<dbReference type="AlphaFoldDB" id="A0A1J5QZH7"/>
<gene>
    <name evidence="2" type="ORF">GALL_330260</name>
</gene>
<comment type="caution">
    <text evidence="2">The sequence shown here is derived from an EMBL/GenBank/DDBJ whole genome shotgun (WGS) entry which is preliminary data.</text>
</comment>
<organism evidence="2">
    <name type="scientific">mine drainage metagenome</name>
    <dbReference type="NCBI Taxonomy" id="410659"/>
    <lineage>
        <taxon>unclassified sequences</taxon>
        <taxon>metagenomes</taxon>
        <taxon>ecological metagenomes</taxon>
    </lineage>
</organism>
<dbReference type="Pfam" id="PF14020">
    <property type="entry name" value="DUF4236"/>
    <property type="match status" value="1"/>
</dbReference>